<evidence type="ECO:0000313" key="2">
    <source>
        <dbReference type="Proteomes" id="UP001178508"/>
    </source>
</evidence>
<dbReference type="EMBL" id="OY660865">
    <property type="protein sequence ID" value="CAJ1051429.1"/>
    <property type="molecule type" value="Genomic_DNA"/>
</dbReference>
<organism evidence="1 2">
    <name type="scientific">Xyrichtys novacula</name>
    <name type="common">Pearly razorfish</name>
    <name type="synonym">Hemipteronotus novacula</name>
    <dbReference type="NCBI Taxonomy" id="13765"/>
    <lineage>
        <taxon>Eukaryota</taxon>
        <taxon>Metazoa</taxon>
        <taxon>Chordata</taxon>
        <taxon>Craniata</taxon>
        <taxon>Vertebrata</taxon>
        <taxon>Euteleostomi</taxon>
        <taxon>Actinopterygii</taxon>
        <taxon>Neopterygii</taxon>
        <taxon>Teleostei</taxon>
        <taxon>Neoteleostei</taxon>
        <taxon>Acanthomorphata</taxon>
        <taxon>Eupercaria</taxon>
        <taxon>Labriformes</taxon>
        <taxon>Labridae</taxon>
        <taxon>Xyrichtys</taxon>
    </lineage>
</organism>
<evidence type="ECO:0000313" key="1">
    <source>
        <dbReference type="EMBL" id="CAJ1051429.1"/>
    </source>
</evidence>
<sequence>MAASNRWPSPGFQRQACLLDVSEMDRITQSTFRLKAASSVLPRVLQQPGIICPFSGDYHEKSYLVPHLKFRSLFPPSLTKLKIEEMGPRRSRTRELVQDSLRWKLVFEGGFWKLDKRLYRTGWGSKSVELEQKVANLPVVSPGSFTVSSCDHDIEFIGLGASSV</sequence>
<gene>
    <name evidence="1" type="ORF">XNOV1_A037446</name>
</gene>
<dbReference type="Proteomes" id="UP001178508">
    <property type="component" value="Chromosome 2"/>
</dbReference>
<protein>
    <submittedName>
        <fullName evidence="1">Uncharacterized protein</fullName>
    </submittedName>
</protein>
<reference evidence="1" key="1">
    <citation type="submission" date="2023-08" db="EMBL/GenBank/DDBJ databases">
        <authorList>
            <person name="Alioto T."/>
            <person name="Alioto T."/>
            <person name="Gomez Garrido J."/>
        </authorList>
    </citation>
    <scope>NUCLEOTIDE SEQUENCE</scope>
</reference>
<name>A0AAV1ERV3_XYRNO</name>
<keyword evidence="2" id="KW-1185">Reference proteome</keyword>
<dbReference type="AlphaFoldDB" id="A0AAV1ERV3"/>
<accession>A0AAV1ERV3</accession>
<proteinExistence type="predicted"/>